<accession>A0A7M2RIV1</accession>
<dbReference type="SUPFAM" id="SSF51011">
    <property type="entry name" value="Glycosyl hydrolase domain"/>
    <property type="match status" value="1"/>
</dbReference>
<dbReference type="Gene3D" id="2.60.40.1760">
    <property type="entry name" value="glycosyl hydrolase (family 31)"/>
    <property type="match status" value="1"/>
</dbReference>
<dbReference type="Gene3D" id="3.20.20.80">
    <property type="entry name" value="Glycosidases"/>
    <property type="match status" value="1"/>
</dbReference>
<dbReference type="InterPro" id="IPR033403">
    <property type="entry name" value="DUF5110"/>
</dbReference>
<dbReference type="Proteomes" id="UP000593601">
    <property type="component" value="Chromosome"/>
</dbReference>
<evidence type="ECO:0000259" key="3">
    <source>
        <dbReference type="Pfam" id="PF01055"/>
    </source>
</evidence>
<dbReference type="Pfam" id="PF21365">
    <property type="entry name" value="Glyco_hydro_31_3rd"/>
    <property type="match status" value="1"/>
</dbReference>
<dbReference type="GO" id="GO:0030246">
    <property type="term" value="F:carbohydrate binding"/>
    <property type="evidence" value="ECO:0007669"/>
    <property type="project" value="InterPro"/>
</dbReference>
<dbReference type="Pfam" id="PF01055">
    <property type="entry name" value="Glyco_hydro_31_2nd"/>
    <property type="match status" value="1"/>
</dbReference>
<dbReference type="CDD" id="cd06591">
    <property type="entry name" value="GH31_xylosidase_XylS"/>
    <property type="match status" value="1"/>
</dbReference>
<evidence type="ECO:0000259" key="4">
    <source>
        <dbReference type="Pfam" id="PF17137"/>
    </source>
</evidence>
<proteinExistence type="inferred from homology"/>
<dbReference type="GO" id="GO:0005975">
    <property type="term" value="P:carbohydrate metabolic process"/>
    <property type="evidence" value="ECO:0007669"/>
    <property type="project" value="InterPro"/>
</dbReference>
<dbReference type="InterPro" id="IPR013780">
    <property type="entry name" value="Glyco_hydro_b"/>
</dbReference>
<dbReference type="Pfam" id="PF17137">
    <property type="entry name" value="DUF5110"/>
    <property type="match status" value="1"/>
</dbReference>
<dbReference type="KEGG" id="bliq:INP51_04720"/>
<dbReference type="CDD" id="cd14752">
    <property type="entry name" value="GH31_N"/>
    <property type="match status" value="1"/>
</dbReference>
<reference evidence="6 7" key="1">
    <citation type="submission" date="2020-10" db="EMBL/GenBank/DDBJ databases">
        <title>Blautia liquoris sp.nov., isolated from the mud in a fermentation cellar used for the production of Chinese strong-flavoured liquor.</title>
        <authorList>
            <person name="Lu L."/>
        </authorList>
    </citation>
    <scope>NUCLEOTIDE SEQUENCE [LARGE SCALE GENOMIC DNA]</scope>
    <source>
        <strain evidence="6 7">LZLJ-3</strain>
    </source>
</reference>
<keyword evidence="2" id="KW-0326">Glycosidase</keyword>
<name>A0A7M2RIV1_9FIRM</name>
<dbReference type="SUPFAM" id="SSF74650">
    <property type="entry name" value="Galactose mutarotase-like"/>
    <property type="match status" value="1"/>
</dbReference>
<organism evidence="6 7">
    <name type="scientific">Blautia liquoris</name>
    <dbReference type="NCBI Taxonomy" id="2779518"/>
    <lineage>
        <taxon>Bacteria</taxon>
        <taxon>Bacillati</taxon>
        <taxon>Bacillota</taxon>
        <taxon>Clostridia</taxon>
        <taxon>Lachnospirales</taxon>
        <taxon>Lachnospiraceae</taxon>
        <taxon>Blautia</taxon>
    </lineage>
</organism>
<dbReference type="EMBL" id="CP063304">
    <property type="protein sequence ID" value="QOV20256.1"/>
    <property type="molecule type" value="Genomic_DNA"/>
</dbReference>
<dbReference type="InterPro" id="IPR017853">
    <property type="entry name" value="GH"/>
</dbReference>
<evidence type="ECO:0000313" key="7">
    <source>
        <dbReference type="Proteomes" id="UP000593601"/>
    </source>
</evidence>
<feature type="domain" description="Glycoside hydrolase family 31 TIM barrel" evidence="3">
    <location>
        <begin position="253"/>
        <end position="605"/>
    </location>
</feature>
<evidence type="ECO:0000313" key="6">
    <source>
        <dbReference type="EMBL" id="QOV20256.1"/>
    </source>
</evidence>
<gene>
    <name evidence="6" type="ORF">INP51_04720</name>
</gene>
<dbReference type="InterPro" id="IPR048395">
    <property type="entry name" value="Glyco_hydro_31_C"/>
</dbReference>
<dbReference type="InterPro" id="IPR000322">
    <property type="entry name" value="Glyco_hydro_31_TIM"/>
</dbReference>
<keyword evidence="7" id="KW-1185">Reference proteome</keyword>
<dbReference type="InterPro" id="IPR051816">
    <property type="entry name" value="Glycosyl_Hydrolase_31"/>
</dbReference>
<sequence length="805" mass="93342">MKISSWNYNDYEATIRFHEEQICLRPISERIIRCVYTKRKDINEDSYLIEKKEKTNVGFQVTEDEKCVKLITSSMCVEIEKDTGLMCWKDALTGTTYLQEAGKTLTQINKVQYTTGGEAPVIERKKTVDGERNFISNLKPKSVGTTFRGQLKFSFADDEGIYGLGQGEEGIYNYRHHVQYLYQHNMRIPMPVFLSTRRYGILVDCCSLMTFNDDERGSYLYMDSIDQMDYYFITGTCMDDLVSDIRELTGRSAMLPKWAYGYIQSKEQYHSADELVEVAKKYRELDVPIDCVVQDWNSWEPGKWGEKILDQNRYGNMKDCAEKLKKMHVHSMVSVWPNMNKGGENYTEFLEQGYLLSDNSTYNVFDEHARSLYWKQAKEGLFDQGFDSWWCDSTEPFTGADWNGPVKREPWERYVLVGEDHKKFLGADKANIFALLHAKGMYENQRKTTDKKRVLNLTRSGYLSGSKYGAVLWSGDIYASWDTLKKQIVEGLNVGLSGYPYWTLDIGGFFTVGSKWQNRGCGANLDPSPKWFWCGEYDDGINDLGYCELYTRWLEFACFLPMFRSHGTDTPREIWNFGKRGTIFYDAIEKFINLRYQLMPYIYSAAANVHRNHGTIMRSLVFDFLDDEKAREICDEFMFGPSILVCPVTQPMYYEANSKELSSVKQRECYLPAGCNWYDFWTNEGFTGGQKVTVPAPLDRIPLFVKEGSIIPTARGLQYADDIPEKGIEYWIYPGKDASFELYDDEGDNYNFEKDVYTLTRAVWNNDARTFKVENVSGTYHRQPKEERYTVTIMDVSASPDTQKD</sequence>
<feature type="domain" description="DUF5110" evidence="4">
    <location>
        <begin position="731"/>
        <end position="794"/>
    </location>
</feature>
<dbReference type="GO" id="GO:0004553">
    <property type="term" value="F:hydrolase activity, hydrolyzing O-glycosyl compounds"/>
    <property type="evidence" value="ECO:0007669"/>
    <property type="project" value="InterPro"/>
</dbReference>
<evidence type="ECO:0000256" key="1">
    <source>
        <dbReference type="ARBA" id="ARBA00007806"/>
    </source>
</evidence>
<protein>
    <submittedName>
        <fullName evidence="6">DUF5110 domain-containing protein</fullName>
    </submittedName>
</protein>
<dbReference type="Gene3D" id="2.60.40.1180">
    <property type="entry name" value="Golgi alpha-mannosidase II"/>
    <property type="match status" value="2"/>
</dbReference>
<dbReference type="RefSeq" id="WP_193736576.1">
    <property type="nucleotide sequence ID" value="NZ_CP063304.1"/>
</dbReference>
<evidence type="ECO:0000259" key="5">
    <source>
        <dbReference type="Pfam" id="PF21365"/>
    </source>
</evidence>
<dbReference type="SUPFAM" id="SSF51445">
    <property type="entry name" value="(Trans)glycosidases"/>
    <property type="match status" value="1"/>
</dbReference>
<comment type="similarity">
    <text evidence="1 2">Belongs to the glycosyl hydrolase 31 family.</text>
</comment>
<feature type="domain" description="Glycosyl hydrolase family 31 C-terminal" evidence="5">
    <location>
        <begin position="615"/>
        <end position="711"/>
    </location>
</feature>
<dbReference type="PANTHER" id="PTHR43863">
    <property type="entry name" value="HYDROLASE, PUTATIVE (AFU_ORTHOLOGUE AFUA_1G03140)-RELATED"/>
    <property type="match status" value="1"/>
</dbReference>
<dbReference type="PANTHER" id="PTHR43863:SF2">
    <property type="entry name" value="MALTASE-GLUCOAMYLASE"/>
    <property type="match status" value="1"/>
</dbReference>
<dbReference type="InterPro" id="IPR011013">
    <property type="entry name" value="Gal_mutarotase_sf_dom"/>
</dbReference>
<keyword evidence="2" id="KW-0378">Hydrolase</keyword>
<dbReference type="AlphaFoldDB" id="A0A7M2RIV1"/>
<evidence type="ECO:0000256" key="2">
    <source>
        <dbReference type="RuleBase" id="RU361185"/>
    </source>
</evidence>